<keyword evidence="4" id="KW-1185">Reference proteome</keyword>
<dbReference type="InterPro" id="IPR026444">
    <property type="entry name" value="Secre_tail"/>
</dbReference>
<dbReference type="NCBIfam" id="TIGR04183">
    <property type="entry name" value="Por_Secre_tail"/>
    <property type="match status" value="1"/>
</dbReference>
<keyword evidence="1 2" id="KW-0732">Signal</keyword>
<evidence type="ECO:0008006" key="5">
    <source>
        <dbReference type="Google" id="ProtNLM"/>
    </source>
</evidence>
<organism evidence="3 4">
    <name type="scientific">Gaetbulibacter jejuensis</name>
    <dbReference type="NCBI Taxonomy" id="584607"/>
    <lineage>
        <taxon>Bacteria</taxon>
        <taxon>Pseudomonadati</taxon>
        <taxon>Bacteroidota</taxon>
        <taxon>Flavobacteriia</taxon>
        <taxon>Flavobacteriales</taxon>
        <taxon>Flavobacteriaceae</taxon>
        <taxon>Gaetbulibacter</taxon>
    </lineage>
</organism>
<protein>
    <recommendedName>
        <fullName evidence="5">Secreted protein (Por secretion system target)</fullName>
    </recommendedName>
</protein>
<dbReference type="RefSeq" id="WP_343797651.1">
    <property type="nucleotide sequence ID" value="NZ_BAAAGF010000002.1"/>
</dbReference>
<feature type="chain" id="PRO_5047433874" description="Secreted protein (Por secretion system target)" evidence="2">
    <location>
        <begin position="20"/>
        <end position="248"/>
    </location>
</feature>
<name>A0ABN1JPV1_9FLAO</name>
<feature type="signal peptide" evidence="2">
    <location>
        <begin position="1"/>
        <end position="19"/>
    </location>
</feature>
<reference evidence="3 4" key="1">
    <citation type="journal article" date="2019" name="Int. J. Syst. Evol. Microbiol.">
        <title>The Global Catalogue of Microorganisms (GCM) 10K type strain sequencing project: providing services to taxonomists for standard genome sequencing and annotation.</title>
        <authorList>
            <consortium name="The Broad Institute Genomics Platform"/>
            <consortium name="The Broad Institute Genome Sequencing Center for Infectious Disease"/>
            <person name="Wu L."/>
            <person name="Ma J."/>
        </authorList>
    </citation>
    <scope>NUCLEOTIDE SEQUENCE [LARGE SCALE GENOMIC DNA]</scope>
    <source>
        <strain evidence="3 4">JCM 15976</strain>
    </source>
</reference>
<comment type="caution">
    <text evidence="3">The sequence shown here is derived from an EMBL/GenBank/DDBJ whole genome shotgun (WGS) entry which is preliminary data.</text>
</comment>
<evidence type="ECO:0000256" key="1">
    <source>
        <dbReference type="ARBA" id="ARBA00022729"/>
    </source>
</evidence>
<dbReference type="Proteomes" id="UP001500736">
    <property type="component" value="Unassembled WGS sequence"/>
</dbReference>
<evidence type="ECO:0000256" key="2">
    <source>
        <dbReference type="SAM" id="SignalP"/>
    </source>
</evidence>
<accession>A0ABN1JPV1</accession>
<proteinExistence type="predicted"/>
<evidence type="ECO:0000313" key="3">
    <source>
        <dbReference type="EMBL" id="GAA0744254.1"/>
    </source>
</evidence>
<dbReference type="EMBL" id="BAAAGF010000002">
    <property type="protein sequence ID" value="GAA0744254.1"/>
    <property type="molecule type" value="Genomic_DNA"/>
</dbReference>
<evidence type="ECO:0000313" key="4">
    <source>
        <dbReference type="Proteomes" id="UP001500736"/>
    </source>
</evidence>
<sequence>MKKNVLFLTGFLMATILVAQNGNTINDAIEVDGTAVAVNVLDFNSATPSGLNPVCGATDDVFYMHEVSGGDNKVTIGMVSAGVSLITSVDYQILLAPSGDIGNLQEIGCDSYGVLLVVGGSFEVVINNINPGDVYYLRVYKTSGLGGVLTNLLNGTSITMVSEYDSTLGLESANQQDFKVLVKDNKIDLLNNTDFFEFSIYGLDGKQLAKGDSSDVLQSIDTSYLNKGVYVLNLYNNKNSESVKFVRY</sequence>
<gene>
    <name evidence="3" type="ORF">GCM10009431_18220</name>
</gene>